<gene>
    <name evidence="2" type="ORF">LTR09_005516</name>
</gene>
<evidence type="ECO:0000313" key="3">
    <source>
        <dbReference type="Proteomes" id="UP001271007"/>
    </source>
</evidence>
<feature type="region of interest" description="Disordered" evidence="1">
    <location>
        <begin position="715"/>
        <end position="735"/>
    </location>
</feature>
<feature type="region of interest" description="Disordered" evidence="1">
    <location>
        <begin position="676"/>
        <end position="695"/>
    </location>
</feature>
<comment type="caution">
    <text evidence="2">The sequence shown here is derived from an EMBL/GenBank/DDBJ whole genome shotgun (WGS) entry which is preliminary data.</text>
</comment>
<protein>
    <submittedName>
        <fullName evidence="2">Uncharacterized protein</fullName>
    </submittedName>
</protein>
<evidence type="ECO:0000313" key="2">
    <source>
        <dbReference type="EMBL" id="KAK3053347.1"/>
    </source>
</evidence>
<reference evidence="2" key="1">
    <citation type="submission" date="2023-04" db="EMBL/GenBank/DDBJ databases">
        <title>Black Yeasts Isolated from many extreme environments.</title>
        <authorList>
            <person name="Coleine C."/>
            <person name="Stajich J.E."/>
            <person name="Selbmann L."/>
        </authorList>
    </citation>
    <scope>NUCLEOTIDE SEQUENCE</scope>
    <source>
        <strain evidence="2">CCFEE 5312</strain>
    </source>
</reference>
<feature type="compositionally biased region" description="Basic and acidic residues" evidence="1">
    <location>
        <begin position="46"/>
        <end position="58"/>
    </location>
</feature>
<dbReference type="Proteomes" id="UP001271007">
    <property type="component" value="Unassembled WGS sequence"/>
</dbReference>
<feature type="region of interest" description="Disordered" evidence="1">
    <location>
        <begin position="312"/>
        <end position="360"/>
    </location>
</feature>
<feature type="compositionally biased region" description="Polar residues" evidence="1">
    <location>
        <begin position="681"/>
        <end position="691"/>
    </location>
</feature>
<evidence type="ECO:0000256" key="1">
    <source>
        <dbReference type="SAM" id="MobiDB-lite"/>
    </source>
</evidence>
<sequence length="1067" mass="117188">MPQFNPALHGTIATEENPGSQTSSDGSRASSFVEVNYETASLPENIKPDDDISDETHSAPDVVLRSPPILKEEVQPKGKHEPIYDMHYASRMASSYNKYPYSFGDINLQPPVVQDMHTFDQPMVYSPYFNSGVPPMTQPIFSGTQYPSYSAGGAGYGGYPSYPPYSPGAAAYGGYSSYPQEPPPTLSNFEIRYANHQHHEPSSNADNDYPGIPVKLPPLLDLESGHRVPDYTTADVCPGGGGQARQVRLCMPPTPPVNFGYRYPYVEPEGTDDAVNGVLRGPAPRCTCSEGIDWDGVRGPLRCPVVGHRDGTAVSSHSDFMSKMKSNDRGWGPWPPPHESSYSPLRRQRTEKQRQSDRVGENSLCFSIGEDNAAQWGASLPPDSPTVMRQQPSFSGFAKPRGKQLRNRADNQFTVANQQGPVNENDLEFLRSCLCSTNISRDDRYKTLGTIGSVLTEFPPSEADLEFLRGCLATIGITRVRRDKFLSILGALEAELREEAGPSYKGGWSQARTSRTAARHDSWDNAYCEDAEHPDVISEIESSSPLVSRAKAHHHAGDWLEMGGLNQSMVYDIAKTATKTHAMLKHQRKQQDSDRLARIEEKLAARSPNAEIRKREQNILEGPSMPAQLTELEKRLDQLINKMDQFVTNDAFFEETSYIHQSIEGLRNRATFGGAGDNGGVANSGSRTRGGNTRPGKADCDFGIPMNLNYGTQGWGAPSAATKGPSAAPRFEGQWGGSLRSFGDFGARPAFGTEASKSPVKGGWGTVNTMCTRYPPRSETNLSGEWDNDMVPRRNGWSEVITPTPSPIVRNSYQSRGGDFQMREFHRRVAQAKASGRPPVDVIDLSDLPGDEEDPFTSPREACSTAARAESHNGWDQRCKPGEIYADSRIPAAPLYVLAPPQVSNHTFGPPRTPRASDMGVDTIRIPQNTPVRTTIYDNPPRKTYSIRSRSKSDGSRSTRSAQNKTSTYSSKNTQQTSALSRYAYAHSKFDGPFYSRPASESGSAAKSVSGVSVHKQVPGSPVTNHGYDDEKYEFPRANHYYDDAGSNRSHSRSNFGAGYNDYDCEG</sequence>
<feature type="compositionally biased region" description="Polar residues" evidence="1">
    <location>
        <begin position="958"/>
        <end position="976"/>
    </location>
</feature>
<name>A0AAJ0DN31_9PEZI</name>
<feature type="compositionally biased region" description="Polar residues" evidence="1">
    <location>
        <begin position="17"/>
        <end position="30"/>
    </location>
</feature>
<feature type="region of interest" description="Disordered" evidence="1">
    <location>
        <begin position="1044"/>
        <end position="1067"/>
    </location>
</feature>
<keyword evidence="3" id="KW-1185">Reference proteome</keyword>
<feature type="compositionally biased region" description="Basic and acidic residues" evidence="1">
    <location>
        <begin position="348"/>
        <end position="360"/>
    </location>
</feature>
<dbReference type="EMBL" id="JAWDJX010000016">
    <property type="protein sequence ID" value="KAK3053347.1"/>
    <property type="molecule type" value="Genomic_DNA"/>
</dbReference>
<feature type="region of interest" description="Disordered" evidence="1">
    <location>
        <begin position="927"/>
        <end position="976"/>
    </location>
</feature>
<feature type="compositionally biased region" description="Polar residues" evidence="1">
    <location>
        <begin position="927"/>
        <end position="937"/>
    </location>
</feature>
<feature type="region of interest" description="Disordered" evidence="1">
    <location>
        <begin position="1"/>
        <end position="60"/>
    </location>
</feature>
<dbReference type="AlphaFoldDB" id="A0AAJ0DN31"/>
<proteinExistence type="predicted"/>
<feature type="compositionally biased region" description="Low complexity" evidence="1">
    <location>
        <begin position="999"/>
        <end position="1014"/>
    </location>
</feature>
<feature type="region of interest" description="Disordered" evidence="1">
    <location>
        <begin position="998"/>
        <end position="1031"/>
    </location>
</feature>
<accession>A0AAJ0DN31</accession>
<organism evidence="2 3">
    <name type="scientific">Extremus antarcticus</name>
    <dbReference type="NCBI Taxonomy" id="702011"/>
    <lineage>
        <taxon>Eukaryota</taxon>
        <taxon>Fungi</taxon>
        <taxon>Dikarya</taxon>
        <taxon>Ascomycota</taxon>
        <taxon>Pezizomycotina</taxon>
        <taxon>Dothideomycetes</taxon>
        <taxon>Dothideomycetidae</taxon>
        <taxon>Mycosphaerellales</taxon>
        <taxon>Extremaceae</taxon>
        <taxon>Extremus</taxon>
    </lineage>
</organism>